<reference evidence="1 2" key="1">
    <citation type="submission" date="2006-10" db="EMBL/GenBank/DDBJ databases">
        <title>Complete sequence of Methanosaeta thermophila PT.</title>
        <authorList>
            <consortium name="US DOE Joint Genome Institute"/>
            <person name="Copeland A."/>
            <person name="Lucas S."/>
            <person name="Lapidus A."/>
            <person name="Barry K."/>
            <person name="Detter J.C."/>
            <person name="Glavina del Rio T."/>
            <person name="Hammon N."/>
            <person name="Israni S."/>
            <person name="Pitluck S."/>
            <person name="Chain P."/>
            <person name="Malfatti S."/>
            <person name="Shin M."/>
            <person name="Vergez L."/>
            <person name="Schmutz J."/>
            <person name="Larimer F."/>
            <person name="Land M."/>
            <person name="Hauser L."/>
            <person name="Kyrpides N."/>
            <person name="Kim E."/>
            <person name="Smith K.S."/>
            <person name="Ingram-Smith C."/>
            <person name="Richardson P."/>
        </authorList>
    </citation>
    <scope>NUCLEOTIDE SEQUENCE [LARGE SCALE GENOMIC DNA]</scope>
    <source>
        <strain evidence="2">DSM 6194 / JCM 14653 / NBRC 101360 / PT</strain>
    </source>
</reference>
<evidence type="ECO:0000313" key="1">
    <source>
        <dbReference type="EMBL" id="ABK14783.1"/>
    </source>
</evidence>
<dbReference type="AlphaFoldDB" id="A0B7V9"/>
<accession>A0B7V9</accession>
<name>A0B7V9_METTP</name>
<dbReference type="STRING" id="349307.Mthe_0998"/>
<keyword evidence="2" id="KW-1185">Reference proteome</keyword>
<evidence type="ECO:0008006" key="3">
    <source>
        <dbReference type="Google" id="ProtNLM"/>
    </source>
</evidence>
<dbReference type="GeneID" id="4462874"/>
<dbReference type="EMBL" id="CP000477">
    <property type="protein sequence ID" value="ABK14783.1"/>
    <property type="molecule type" value="Genomic_DNA"/>
</dbReference>
<proteinExistence type="predicted"/>
<dbReference type="RefSeq" id="WP_011696177.1">
    <property type="nucleotide sequence ID" value="NC_008553.1"/>
</dbReference>
<protein>
    <recommendedName>
        <fullName evidence="3">Thioredoxin domain-containing protein</fullName>
    </recommendedName>
</protein>
<organism evidence="1 2">
    <name type="scientific">Methanothrix thermoacetophila (strain DSM 6194 / JCM 14653 / NBRC 101360 / PT)</name>
    <name type="common">Methanosaeta thermophila</name>
    <dbReference type="NCBI Taxonomy" id="349307"/>
    <lineage>
        <taxon>Archaea</taxon>
        <taxon>Methanobacteriati</taxon>
        <taxon>Methanobacteriota</taxon>
        <taxon>Stenosarchaea group</taxon>
        <taxon>Methanomicrobia</taxon>
        <taxon>Methanotrichales</taxon>
        <taxon>Methanotrichaceae</taxon>
        <taxon>Methanothrix</taxon>
    </lineage>
</organism>
<dbReference type="InterPro" id="IPR036249">
    <property type="entry name" value="Thioredoxin-like_sf"/>
</dbReference>
<dbReference type="SUPFAM" id="SSF52833">
    <property type="entry name" value="Thioredoxin-like"/>
    <property type="match status" value="1"/>
</dbReference>
<dbReference type="HOGENOM" id="CLU_1425086_0_0_2"/>
<dbReference type="OrthoDB" id="147812at2157"/>
<gene>
    <name evidence="1" type="ordered locus">Mthe_0998</name>
</gene>
<dbReference type="KEGG" id="mtp:Mthe_0998"/>
<sequence length="171" mass="18647">MLKPYSLIVVLLVLSLSAMGAEHSVGAGKDDWWVSYPEDNTNAGGSVNHPEWVLNALKDKPVLIFVHLNCDYCAPQKEAVDSVMQDYAGDVTFFDLSGDSDARAADVLVYDPDGGKALVPLTVVVTLVNDNGDVRVGWHSSEDITGEDWIRSYLDDAIDLYNENRDGWAGA</sequence>
<dbReference type="Proteomes" id="UP000000674">
    <property type="component" value="Chromosome"/>
</dbReference>
<evidence type="ECO:0000313" key="2">
    <source>
        <dbReference type="Proteomes" id="UP000000674"/>
    </source>
</evidence>